<dbReference type="PANTHER" id="PTHR34614">
    <property type="match status" value="1"/>
</dbReference>
<sequence>MNVLLDTLEHELLSGKRSPEHEKQYEKFYTIQETPARGVSIEPKQEAIDRAEQNYGYFALISNGIKDPLEALELYRAKDLIEKAFGSLKERLNMRRQFVSSEDSLDGKLFVQFLALIYLARIQKTMLDQNLYKTYTLRALLDELDVIQRFDYPGKAPIYSEVTVKQASLFSAFGVKPLS</sequence>
<name>A0A645HIH4_9ZZZZ</name>
<reference evidence="1" key="1">
    <citation type="submission" date="2019-08" db="EMBL/GenBank/DDBJ databases">
        <authorList>
            <person name="Kucharzyk K."/>
            <person name="Murdoch R.W."/>
            <person name="Higgins S."/>
            <person name="Loffler F."/>
        </authorList>
    </citation>
    <scope>NUCLEOTIDE SEQUENCE</scope>
</reference>
<dbReference type="EMBL" id="VSSQ01094259">
    <property type="protein sequence ID" value="MPN38811.1"/>
    <property type="molecule type" value="Genomic_DNA"/>
</dbReference>
<gene>
    <name evidence="1" type="ORF">SDC9_186336</name>
</gene>
<organism evidence="1">
    <name type="scientific">bioreactor metagenome</name>
    <dbReference type="NCBI Taxonomy" id="1076179"/>
    <lineage>
        <taxon>unclassified sequences</taxon>
        <taxon>metagenomes</taxon>
        <taxon>ecological metagenomes</taxon>
    </lineage>
</organism>
<protein>
    <recommendedName>
        <fullName evidence="2">Transposase IS4-like domain-containing protein</fullName>
    </recommendedName>
</protein>
<evidence type="ECO:0008006" key="2">
    <source>
        <dbReference type="Google" id="ProtNLM"/>
    </source>
</evidence>
<dbReference type="PANTHER" id="PTHR34614:SF2">
    <property type="entry name" value="TRANSPOSASE IS4-LIKE DOMAIN-CONTAINING PROTEIN"/>
    <property type="match status" value="1"/>
</dbReference>
<comment type="caution">
    <text evidence="1">The sequence shown here is derived from an EMBL/GenBank/DDBJ whole genome shotgun (WGS) entry which is preliminary data.</text>
</comment>
<dbReference type="AlphaFoldDB" id="A0A645HIH4"/>
<proteinExistence type="predicted"/>
<accession>A0A645HIH4</accession>
<evidence type="ECO:0000313" key="1">
    <source>
        <dbReference type="EMBL" id="MPN38811.1"/>
    </source>
</evidence>